<dbReference type="InterPro" id="IPR023352">
    <property type="entry name" value="MAPEG-like_dom_sf"/>
</dbReference>
<dbReference type="SUPFAM" id="SSF161084">
    <property type="entry name" value="MAPEG domain-like"/>
    <property type="match status" value="1"/>
</dbReference>
<evidence type="ECO:0000256" key="3">
    <source>
        <dbReference type="ARBA" id="ARBA00022989"/>
    </source>
</evidence>
<evidence type="ECO:0000256" key="1">
    <source>
        <dbReference type="ARBA" id="ARBA00004370"/>
    </source>
</evidence>
<feature type="transmembrane region" description="Helical" evidence="5">
    <location>
        <begin position="170"/>
        <end position="191"/>
    </location>
</feature>
<comment type="subcellular location">
    <subcellularLocation>
        <location evidence="1">Membrane</location>
    </subcellularLocation>
</comment>
<dbReference type="EMBL" id="KN824023">
    <property type="protein sequence ID" value="KIO15496.1"/>
    <property type="molecule type" value="Genomic_DNA"/>
</dbReference>
<dbReference type="OrthoDB" id="2122304at2759"/>
<evidence type="ECO:0008006" key="8">
    <source>
        <dbReference type="Google" id="ProtNLM"/>
    </source>
</evidence>
<dbReference type="PANTHER" id="PTHR35371">
    <property type="entry name" value="INNER MEMBRANE PROTEIN"/>
    <property type="match status" value="1"/>
</dbReference>
<gene>
    <name evidence="6" type="ORF">M407DRAFT_34922</name>
</gene>
<dbReference type="AlphaFoldDB" id="A0A0C3PZV2"/>
<evidence type="ECO:0000256" key="2">
    <source>
        <dbReference type="ARBA" id="ARBA00022692"/>
    </source>
</evidence>
<reference evidence="7" key="2">
    <citation type="submission" date="2015-01" db="EMBL/GenBank/DDBJ databases">
        <title>Evolutionary Origins and Diversification of the Mycorrhizal Mutualists.</title>
        <authorList>
            <consortium name="DOE Joint Genome Institute"/>
            <consortium name="Mycorrhizal Genomics Consortium"/>
            <person name="Kohler A."/>
            <person name="Kuo A."/>
            <person name="Nagy L.G."/>
            <person name="Floudas D."/>
            <person name="Copeland A."/>
            <person name="Barry K.W."/>
            <person name="Cichocki N."/>
            <person name="Veneault-Fourrey C."/>
            <person name="LaButti K."/>
            <person name="Lindquist E.A."/>
            <person name="Lipzen A."/>
            <person name="Lundell T."/>
            <person name="Morin E."/>
            <person name="Murat C."/>
            <person name="Riley R."/>
            <person name="Ohm R."/>
            <person name="Sun H."/>
            <person name="Tunlid A."/>
            <person name="Henrissat B."/>
            <person name="Grigoriev I.V."/>
            <person name="Hibbett D.S."/>
            <person name="Martin F."/>
        </authorList>
    </citation>
    <scope>NUCLEOTIDE SEQUENCE [LARGE SCALE GENOMIC DNA]</scope>
    <source>
        <strain evidence="7">MUT 4182</strain>
    </source>
</reference>
<keyword evidence="2 5" id="KW-0812">Transmembrane</keyword>
<organism evidence="6 7">
    <name type="scientific">Tulasnella calospora MUT 4182</name>
    <dbReference type="NCBI Taxonomy" id="1051891"/>
    <lineage>
        <taxon>Eukaryota</taxon>
        <taxon>Fungi</taxon>
        <taxon>Dikarya</taxon>
        <taxon>Basidiomycota</taxon>
        <taxon>Agaricomycotina</taxon>
        <taxon>Agaricomycetes</taxon>
        <taxon>Cantharellales</taxon>
        <taxon>Tulasnellaceae</taxon>
        <taxon>Tulasnella</taxon>
    </lineage>
</organism>
<evidence type="ECO:0000313" key="6">
    <source>
        <dbReference type="EMBL" id="KIO15496.1"/>
    </source>
</evidence>
<evidence type="ECO:0000313" key="7">
    <source>
        <dbReference type="Proteomes" id="UP000054248"/>
    </source>
</evidence>
<protein>
    <recommendedName>
        <fullName evidence="8">MAPEG family protein</fullName>
    </recommendedName>
</protein>
<keyword evidence="3 5" id="KW-1133">Transmembrane helix</keyword>
<proteinExistence type="predicted"/>
<evidence type="ECO:0000256" key="4">
    <source>
        <dbReference type="ARBA" id="ARBA00023136"/>
    </source>
</evidence>
<reference evidence="6 7" key="1">
    <citation type="submission" date="2014-04" db="EMBL/GenBank/DDBJ databases">
        <authorList>
            <consortium name="DOE Joint Genome Institute"/>
            <person name="Kuo A."/>
            <person name="Girlanda M."/>
            <person name="Perotto S."/>
            <person name="Kohler A."/>
            <person name="Nagy L.G."/>
            <person name="Floudas D."/>
            <person name="Copeland A."/>
            <person name="Barry K.W."/>
            <person name="Cichocki N."/>
            <person name="Veneault-Fourrey C."/>
            <person name="LaButti K."/>
            <person name="Lindquist E.A."/>
            <person name="Lipzen A."/>
            <person name="Lundell T."/>
            <person name="Morin E."/>
            <person name="Murat C."/>
            <person name="Sun H."/>
            <person name="Tunlid A."/>
            <person name="Henrissat B."/>
            <person name="Grigoriev I.V."/>
            <person name="Hibbett D.S."/>
            <person name="Martin F."/>
            <person name="Nordberg H.P."/>
            <person name="Cantor M.N."/>
            <person name="Hua S.X."/>
        </authorList>
    </citation>
    <scope>NUCLEOTIDE SEQUENCE [LARGE SCALE GENOMIC DNA]</scope>
    <source>
        <strain evidence="6 7">MUT 4182</strain>
    </source>
</reference>
<dbReference type="InterPro" id="IPR001129">
    <property type="entry name" value="Membr-assoc_MAPEG"/>
</dbReference>
<dbReference type="Pfam" id="PF01124">
    <property type="entry name" value="MAPEG"/>
    <property type="match status" value="1"/>
</dbReference>
<dbReference type="HOGENOM" id="CLU_110778_0_1_1"/>
<evidence type="ECO:0000256" key="5">
    <source>
        <dbReference type="SAM" id="Phobius"/>
    </source>
</evidence>
<name>A0A0C3PZV2_9AGAM</name>
<dbReference type="GO" id="GO:0016020">
    <property type="term" value="C:membrane"/>
    <property type="evidence" value="ECO:0007669"/>
    <property type="project" value="UniProtKB-SubCell"/>
</dbReference>
<keyword evidence="7" id="KW-1185">Reference proteome</keyword>
<keyword evidence="4 5" id="KW-0472">Membrane</keyword>
<accession>A0A0C3PZV2</accession>
<dbReference type="Gene3D" id="1.20.120.550">
    <property type="entry name" value="Membrane associated eicosanoid/glutathione metabolism-like domain"/>
    <property type="match status" value="1"/>
</dbReference>
<sequence>MGNAAEMIPYFSLSIDTNKHPSPRFLSLSLSFEDMAYSLDTAGLSLYAIPALWFTVQWPHAQKTVAARKALNIHQGDLNCDPRMAVDWCQQKEVPQPVVEPLRRMQSAHINGVESFPFWMGTIVAANAFGVDAKTTNTVAAYLIVARCVYNYLYIYNDGKSRGMARSRSLTWLSTNIACFYLLVKAANLLIGKSVMI</sequence>
<dbReference type="PANTHER" id="PTHR35371:SF1">
    <property type="entry name" value="BLR7753 PROTEIN"/>
    <property type="match status" value="1"/>
</dbReference>
<dbReference type="Proteomes" id="UP000054248">
    <property type="component" value="Unassembled WGS sequence"/>
</dbReference>